<dbReference type="InterPro" id="IPR018301">
    <property type="entry name" value="ArAA_hydroxylase_Fe/CU_BS"/>
</dbReference>
<evidence type="ECO:0000313" key="10">
    <source>
        <dbReference type="Proteomes" id="UP000194350"/>
    </source>
</evidence>
<dbReference type="GO" id="GO:0005506">
    <property type="term" value="F:iron ion binding"/>
    <property type="evidence" value="ECO:0007669"/>
    <property type="project" value="InterPro"/>
</dbReference>
<dbReference type="Pfam" id="PF00351">
    <property type="entry name" value="Biopterin_H"/>
    <property type="match status" value="1"/>
</dbReference>
<dbReference type="EMBL" id="MUBJ01000001">
    <property type="protein sequence ID" value="OTA18205.1"/>
    <property type="molecule type" value="Genomic_DNA"/>
</dbReference>
<dbReference type="PROSITE" id="PS00367">
    <property type="entry name" value="BH4_AAA_HYDROXYL_1"/>
    <property type="match status" value="1"/>
</dbReference>
<evidence type="ECO:0000256" key="3">
    <source>
        <dbReference type="ARBA" id="ARBA00022723"/>
    </source>
</evidence>
<dbReference type="InterPro" id="IPR036329">
    <property type="entry name" value="Aro-AA_hydroxylase_C_sf"/>
</dbReference>
<evidence type="ECO:0000256" key="2">
    <source>
        <dbReference type="ARBA" id="ARBA00009712"/>
    </source>
</evidence>
<evidence type="ECO:0000256" key="5">
    <source>
        <dbReference type="ARBA" id="ARBA00023004"/>
    </source>
</evidence>
<dbReference type="PANTHER" id="PTHR11473">
    <property type="entry name" value="AROMATIC AMINO ACID HYDROXYLASE"/>
    <property type="match status" value="1"/>
</dbReference>
<dbReference type="STRING" id="351656.Xvie_00019"/>
<dbReference type="EC" id="1.14.16.1" evidence="9"/>
<comment type="cofactor">
    <cofactor evidence="1 7">
        <name>Fe(2+)</name>
        <dbReference type="ChEBI" id="CHEBI:29033"/>
    </cofactor>
</comment>
<dbReference type="PROSITE" id="PS51410">
    <property type="entry name" value="BH4_AAA_HYDROXYL_2"/>
    <property type="match status" value="1"/>
</dbReference>
<keyword evidence="10" id="KW-1185">Reference proteome</keyword>
<dbReference type="InterPro" id="IPR036951">
    <property type="entry name" value="ArAA_hydroxylase_sf"/>
</dbReference>
<evidence type="ECO:0000256" key="6">
    <source>
        <dbReference type="ARBA" id="ARBA00023033"/>
    </source>
</evidence>
<keyword evidence="6" id="KW-0503">Monooxygenase</keyword>
<dbReference type="SUPFAM" id="SSF56534">
    <property type="entry name" value="Aromatic aminoacid monoxygenases, catalytic and oligomerization domains"/>
    <property type="match status" value="1"/>
</dbReference>
<feature type="binding site" evidence="7">
    <location>
        <position position="127"/>
    </location>
    <ligand>
        <name>Fe cation</name>
        <dbReference type="ChEBI" id="CHEBI:24875"/>
    </ligand>
</feature>
<name>A0A1Y2SJY3_9GAMM</name>
<comment type="caution">
    <text evidence="9">The sequence shown here is derived from an EMBL/GenBank/DDBJ whole genome shotgun (WGS) entry which is preliminary data.</text>
</comment>
<dbReference type="AlphaFoldDB" id="A0A1Y2SJY3"/>
<dbReference type="PANTHER" id="PTHR11473:SF24">
    <property type="entry name" value="PHENYLALANINE-4-HYDROXYLASE"/>
    <property type="match status" value="1"/>
</dbReference>
<feature type="binding site" evidence="7">
    <location>
        <position position="172"/>
    </location>
    <ligand>
        <name>Fe cation</name>
        <dbReference type="ChEBI" id="CHEBI:24875"/>
    </ligand>
</feature>
<feature type="binding site" evidence="7">
    <location>
        <position position="132"/>
    </location>
    <ligand>
        <name>Fe cation</name>
        <dbReference type="ChEBI" id="CHEBI:24875"/>
    </ligand>
</feature>
<feature type="domain" description="Biopterin-dependent aromatic amino acid hydroxylase family profile" evidence="8">
    <location>
        <begin position="1"/>
        <end position="272"/>
    </location>
</feature>
<evidence type="ECO:0000256" key="7">
    <source>
        <dbReference type="PIRSR" id="PIRSR601273-2"/>
    </source>
</evidence>
<dbReference type="PRINTS" id="PR00372">
    <property type="entry name" value="FYWHYDRXLASE"/>
</dbReference>
<proteinExistence type="inferred from homology"/>
<keyword evidence="5 7" id="KW-0408">Iron</keyword>
<comment type="similarity">
    <text evidence="2">Belongs to the biopterin-dependent aromatic amino acid hydroxylase family.</text>
</comment>
<dbReference type="InterPro" id="IPR001273">
    <property type="entry name" value="ArAA_hydroxylase"/>
</dbReference>
<dbReference type="OrthoDB" id="9780502at2"/>
<sequence length="272" mass="31559">MGNSSSVSKFGYVAKQPDSNGEIYFSISEHEIWNKLYSRQINLIQEHAFYQYLEGIKHLNLDDNGIPRLSKINSILLKSTGWQLQPVDCTISFDYFFHLLSNKKFPAAAFIRRSEDFDFVPVPDIFHEIFGHCPLLLNKEYANLSYKIGKLGVKMSKEDQKYLARIYWFTIETGLIKSNKNIEIYGGSILSSYSEYNYATTSELPLRLPFNLLDILRTPYRVDVLPNVYFNISSFEQLQEITEEIIIEYIEKAKVLGDFRSLYPPRDIAKIA</sequence>
<gene>
    <name evidence="9" type="primary">phhA</name>
    <name evidence="9" type="ORF">Xvie_00019</name>
</gene>
<organism evidence="9 10">
    <name type="scientific">Xenorhabdus vietnamensis</name>
    <dbReference type="NCBI Taxonomy" id="351656"/>
    <lineage>
        <taxon>Bacteria</taxon>
        <taxon>Pseudomonadati</taxon>
        <taxon>Pseudomonadota</taxon>
        <taxon>Gammaproteobacteria</taxon>
        <taxon>Enterobacterales</taxon>
        <taxon>Morganellaceae</taxon>
        <taxon>Xenorhabdus</taxon>
    </lineage>
</organism>
<protein>
    <submittedName>
        <fullName evidence="9">Phenylalanine-4-hydroxylase</fullName>
        <ecNumber evidence="9">1.14.16.1</ecNumber>
    </submittedName>
</protein>
<accession>A0A1Y2SJY3</accession>
<evidence type="ECO:0000259" key="8">
    <source>
        <dbReference type="PROSITE" id="PS51410"/>
    </source>
</evidence>
<evidence type="ECO:0000313" key="9">
    <source>
        <dbReference type="EMBL" id="OTA18205.1"/>
    </source>
</evidence>
<dbReference type="Gene3D" id="1.10.800.10">
    <property type="entry name" value="Aromatic amino acid hydroxylase"/>
    <property type="match status" value="1"/>
</dbReference>
<dbReference type="InterPro" id="IPR019774">
    <property type="entry name" value="Aromatic-AA_hydroxylase_C"/>
</dbReference>
<keyword evidence="3 7" id="KW-0479">Metal-binding</keyword>
<evidence type="ECO:0000256" key="1">
    <source>
        <dbReference type="ARBA" id="ARBA00001954"/>
    </source>
</evidence>
<keyword evidence="4 9" id="KW-0560">Oxidoreductase</keyword>
<dbReference type="GO" id="GO:0004505">
    <property type="term" value="F:phenylalanine 4-monooxygenase activity"/>
    <property type="evidence" value="ECO:0007669"/>
    <property type="project" value="UniProtKB-EC"/>
</dbReference>
<dbReference type="Proteomes" id="UP000194350">
    <property type="component" value="Unassembled WGS sequence"/>
</dbReference>
<dbReference type="RefSeq" id="WP_086107381.1">
    <property type="nucleotide sequence ID" value="NZ_CAWNGD010000001.1"/>
</dbReference>
<evidence type="ECO:0000256" key="4">
    <source>
        <dbReference type="ARBA" id="ARBA00023002"/>
    </source>
</evidence>
<reference evidence="9 10" key="1">
    <citation type="submission" date="2016-10" db="EMBL/GenBank/DDBJ databases">
        <title>Systematic genetic and metabolomic analysis of Xenorhabdus and Photorhabdus spp., highlights the requirements for a dual symbiotic and pathogenic life style.</title>
        <authorList>
            <person name="Tobias N.J."/>
            <person name="Wolff H."/>
            <person name="Djahanschiri B."/>
            <person name="Pidot S.J."/>
            <person name="Stinear T.P."/>
            <person name="Ebersberger I."/>
            <person name="Bode H.B."/>
        </authorList>
    </citation>
    <scope>NUCLEOTIDE SEQUENCE [LARGE SCALE GENOMIC DNA]</scope>
    <source>
        <strain evidence="9 10">DSM 22392</strain>
    </source>
</reference>